<dbReference type="CDD" id="cd00009">
    <property type="entry name" value="AAA"/>
    <property type="match status" value="1"/>
</dbReference>
<dbReference type="SUPFAM" id="SSF52540">
    <property type="entry name" value="P-loop containing nucleoside triphosphate hydrolases"/>
    <property type="match status" value="1"/>
</dbReference>
<protein>
    <submittedName>
        <fullName evidence="2">Uncharacterized protein DUF2461</fullName>
    </submittedName>
</protein>
<dbReference type="PANTHER" id="PTHR37291:SF1">
    <property type="entry name" value="TYPE IV METHYL-DIRECTED RESTRICTION ENZYME ECOKMCRB SUBUNIT"/>
    <property type="match status" value="1"/>
</dbReference>
<dbReference type="InterPro" id="IPR052934">
    <property type="entry name" value="Methyl-DNA_Rec/Restrict_Enz"/>
</dbReference>
<dbReference type="InterPro" id="IPR003593">
    <property type="entry name" value="AAA+_ATPase"/>
</dbReference>
<organism evidence="2 3">
    <name type="scientific">Geodermatophilus normandii</name>
    <dbReference type="NCBI Taxonomy" id="1137989"/>
    <lineage>
        <taxon>Bacteria</taxon>
        <taxon>Bacillati</taxon>
        <taxon>Actinomycetota</taxon>
        <taxon>Actinomycetes</taxon>
        <taxon>Geodermatophilales</taxon>
        <taxon>Geodermatophilaceae</taxon>
        <taxon>Geodermatophilus</taxon>
    </lineage>
</organism>
<dbReference type="OrthoDB" id="9781481at2"/>
<dbReference type="Pfam" id="PF09365">
    <property type="entry name" value="DUF2461"/>
    <property type="match status" value="1"/>
</dbReference>
<sequence>MNGGEETTDPTPHVLGQVRTTFGDQFVAGRALAEQEAVALLNSRAGSLDRDEAMRLGQLFNTHELAGRVRQDRFSPAFAGATMQRVTEDLDRFNEVVVDLWTADLDAALDTLGGILGDRSRLSGAGSSLPSMLLYLRDPDRFGVCINATMRGLAAALRCPPFRADGRVEYERFCESLIEWRTRYDVAPQEADAILTGLWRSARDERTGSGTITPFGQAPLKFLADLSANNNGAWMQANQVRYRTELRQPFVQLLEQVAERHLRELDPQLDTAVKTNRVLASIRKRFPDEQGEYYPYLWGAFSRGRKQEDVQLAVFVQPGALEVSLFLGSATGEQRERLKTALTTRADELFASVAPQLDWLTWETQDREHPLDEAPRQLPVGDARGMRAWFDAGGTSIKWTIPAGDARLDDPQLADEIGRLFRALHPLAAAAWGDQVVVPIDAELEASGDEPGQRLSAERIAEACYLPAELIDEWVGALTTMRQGLFYGPPGTGKTYVATTLAEHLATSAEHIELVQFHSAYSYEDFIEGLRPDITADSGALRYTVRPGLFQELCTKARAAASDTFVLIIDEMNRADVAAVFGELLLLLEYRGSRSVLLPYSQRRFSVPRNLVVLGTMNTADRSLALVDFALRRRFNAFPLGPSRDVLARWAKAHPDVDGDLVVSLFDLVLDRVGPDSPVAPGHSYWMVNDADAVTAERIWSYQVWPYLAEHWFEQPQQLAALDQDVRALIAERS</sequence>
<proteinExistence type="predicted"/>
<evidence type="ECO:0000313" key="3">
    <source>
        <dbReference type="Proteomes" id="UP000246661"/>
    </source>
</evidence>
<dbReference type="SMART" id="SM00382">
    <property type="entry name" value="AAA"/>
    <property type="match status" value="1"/>
</dbReference>
<dbReference type="InterPro" id="IPR011704">
    <property type="entry name" value="ATPase_dyneun-rel_AAA"/>
</dbReference>
<keyword evidence="3" id="KW-1185">Reference proteome</keyword>
<reference evidence="3" key="1">
    <citation type="submission" date="2018-05" db="EMBL/GenBank/DDBJ databases">
        <authorList>
            <person name="Klenk H.-P."/>
            <person name="Huntemann M."/>
            <person name="Clum A."/>
            <person name="Pillay M."/>
            <person name="Palaniappan K."/>
            <person name="Varghese N."/>
            <person name="Mikhailova N."/>
            <person name="Stamatis D."/>
            <person name="Reddy T."/>
            <person name="Daum C."/>
            <person name="Shapiro N."/>
            <person name="Ivanova N."/>
            <person name="Kyrpides N."/>
            <person name="Woyke T."/>
        </authorList>
    </citation>
    <scope>NUCLEOTIDE SEQUENCE [LARGE SCALE GENOMIC DNA]</scope>
    <source>
        <strain evidence="3">DSM 45417</strain>
    </source>
</reference>
<dbReference type="Proteomes" id="UP000246661">
    <property type="component" value="Unassembled WGS sequence"/>
</dbReference>
<comment type="caution">
    <text evidence="2">The sequence shown here is derived from an EMBL/GenBank/DDBJ whole genome shotgun (WGS) entry which is preliminary data.</text>
</comment>
<evidence type="ECO:0000313" key="2">
    <source>
        <dbReference type="EMBL" id="PWW25174.1"/>
    </source>
</evidence>
<dbReference type="Gene3D" id="3.40.50.300">
    <property type="entry name" value="P-loop containing nucleotide triphosphate hydrolases"/>
    <property type="match status" value="1"/>
</dbReference>
<dbReference type="AlphaFoldDB" id="A0A317QQA8"/>
<dbReference type="RefSeq" id="WP_146220517.1">
    <property type="nucleotide sequence ID" value="NZ_QGTX01000001.1"/>
</dbReference>
<dbReference type="GO" id="GO:0016887">
    <property type="term" value="F:ATP hydrolysis activity"/>
    <property type="evidence" value="ECO:0007669"/>
    <property type="project" value="InterPro"/>
</dbReference>
<name>A0A317QQA8_9ACTN</name>
<dbReference type="GO" id="GO:0005524">
    <property type="term" value="F:ATP binding"/>
    <property type="evidence" value="ECO:0007669"/>
    <property type="project" value="InterPro"/>
</dbReference>
<evidence type="ECO:0000259" key="1">
    <source>
        <dbReference type="SMART" id="SM00382"/>
    </source>
</evidence>
<dbReference type="Pfam" id="PF07728">
    <property type="entry name" value="AAA_5"/>
    <property type="match status" value="1"/>
</dbReference>
<gene>
    <name evidence="2" type="ORF">JD79_04372</name>
</gene>
<accession>A0A317QQA8</accession>
<dbReference type="InterPro" id="IPR027417">
    <property type="entry name" value="P-loop_NTPase"/>
</dbReference>
<dbReference type="EMBL" id="QGTX01000001">
    <property type="protein sequence ID" value="PWW25174.1"/>
    <property type="molecule type" value="Genomic_DNA"/>
</dbReference>
<feature type="domain" description="AAA+ ATPase" evidence="1">
    <location>
        <begin position="480"/>
        <end position="641"/>
    </location>
</feature>
<dbReference type="InterPro" id="IPR012808">
    <property type="entry name" value="CHP02453"/>
</dbReference>
<dbReference type="PANTHER" id="PTHR37291">
    <property type="entry name" value="5-METHYLCYTOSINE-SPECIFIC RESTRICTION ENZYME B"/>
    <property type="match status" value="1"/>
</dbReference>